<evidence type="ECO:0008006" key="3">
    <source>
        <dbReference type="Google" id="ProtNLM"/>
    </source>
</evidence>
<evidence type="ECO:0000256" key="1">
    <source>
        <dbReference type="SAM" id="Phobius"/>
    </source>
</evidence>
<proteinExistence type="predicted"/>
<evidence type="ECO:0000313" key="2">
    <source>
        <dbReference type="EMBL" id="ABD28601.2"/>
    </source>
</evidence>
<accession>Q2HV17</accession>
<keyword evidence="1" id="KW-0472">Membrane</keyword>
<protein>
    <recommendedName>
        <fullName evidence="3">Transmembrane protein</fullName>
    </recommendedName>
</protein>
<name>Q2HV17_MEDTR</name>
<sequence>MNCLEVFVFPPLVNRCSNFFDFPGSVREKPWSSDSYPSRMEGFTSSFYFFSYFLIFLYLNQ</sequence>
<keyword evidence="1" id="KW-0812">Transmembrane</keyword>
<organism evidence="2">
    <name type="scientific">Medicago truncatula</name>
    <name type="common">Barrel medic</name>
    <name type="synonym">Medicago tribuloides</name>
    <dbReference type="NCBI Taxonomy" id="3880"/>
    <lineage>
        <taxon>Eukaryota</taxon>
        <taxon>Viridiplantae</taxon>
        <taxon>Streptophyta</taxon>
        <taxon>Embryophyta</taxon>
        <taxon>Tracheophyta</taxon>
        <taxon>Spermatophyta</taxon>
        <taxon>Magnoliopsida</taxon>
        <taxon>eudicotyledons</taxon>
        <taxon>Gunneridae</taxon>
        <taxon>Pentapetalae</taxon>
        <taxon>rosids</taxon>
        <taxon>fabids</taxon>
        <taxon>Fabales</taxon>
        <taxon>Fabaceae</taxon>
        <taxon>Papilionoideae</taxon>
        <taxon>50 kb inversion clade</taxon>
        <taxon>NPAAA clade</taxon>
        <taxon>Hologalegina</taxon>
        <taxon>IRL clade</taxon>
        <taxon>Trifolieae</taxon>
        <taxon>Medicago</taxon>
    </lineage>
</organism>
<feature type="transmembrane region" description="Helical" evidence="1">
    <location>
        <begin position="42"/>
        <end position="59"/>
    </location>
</feature>
<reference evidence="2" key="2">
    <citation type="submission" date="2007-03" db="EMBL/GenBank/DDBJ databases">
        <authorList>
            <consortium name="The International Medicago Genome Annotation Group"/>
        </authorList>
    </citation>
    <scope>NUCLEOTIDE SEQUENCE</scope>
</reference>
<keyword evidence="1" id="KW-1133">Transmembrane helix</keyword>
<reference evidence="2" key="1">
    <citation type="submission" date="2004-08" db="EMBL/GenBank/DDBJ databases">
        <authorList>
            <person name="Town C.D."/>
        </authorList>
    </citation>
    <scope>NUCLEOTIDE SEQUENCE</scope>
</reference>
<gene>
    <name evidence="2" type="ORF">MtrDRAFT_AC149032g30v2</name>
</gene>
<dbReference type="AlphaFoldDB" id="Q2HV17"/>
<dbReference type="EMBL" id="AC149032">
    <property type="protein sequence ID" value="ABD28601.2"/>
    <property type="molecule type" value="Genomic_DNA"/>
</dbReference>